<dbReference type="AlphaFoldDB" id="A0A2H9TJU6"/>
<dbReference type="Proteomes" id="UP000240830">
    <property type="component" value="Unassembled WGS sequence"/>
</dbReference>
<organism evidence="2 3">
    <name type="scientific">Paramicrosporidium saccamoebae</name>
    <dbReference type="NCBI Taxonomy" id="1246581"/>
    <lineage>
        <taxon>Eukaryota</taxon>
        <taxon>Fungi</taxon>
        <taxon>Fungi incertae sedis</taxon>
        <taxon>Cryptomycota</taxon>
        <taxon>Cryptomycota incertae sedis</taxon>
        <taxon>Paramicrosporidium</taxon>
    </lineage>
</organism>
<reference evidence="2 3" key="1">
    <citation type="submission" date="2016-10" db="EMBL/GenBank/DDBJ databases">
        <title>The genome of Paramicrosporidium saccamoebae is the missing link in understanding Cryptomycota and Microsporidia evolution.</title>
        <authorList>
            <person name="Quandt C.A."/>
            <person name="Beaudet D."/>
            <person name="Corsaro D."/>
            <person name="Michel R."/>
            <person name="Corradi N."/>
            <person name="James T."/>
        </authorList>
    </citation>
    <scope>NUCLEOTIDE SEQUENCE [LARGE SCALE GENOMIC DNA]</scope>
    <source>
        <strain evidence="2 3">KSL3</strain>
    </source>
</reference>
<protein>
    <submittedName>
        <fullName evidence="2">Uncharacterized protein</fullName>
    </submittedName>
</protein>
<evidence type="ECO:0000256" key="1">
    <source>
        <dbReference type="SAM" id="Phobius"/>
    </source>
</evidence>
<feature type="transmembrane region" description="Helical" evidence="1">
    <location>
        <begin position="172"/>
        <end position="189"/>
    </location>
</feature>
<keyword evidence="1" id="KW-1133">Transmembrane helix</keyword>
<comment type="caution">
    <text evidence="2">The sequence shown here is derived from an EMBL/GenBank/DDBJ whole genome shotgun (WGS) entry which is preliminary data.</text>
</comment>
<evidence type="ECO:0000313" key="3">
    <source>
        <dbReference type="Proteomes" id="UP000240830"/>
    </source>
</evidence>
<feature type="transmembrane region" description="Helical" evidence="1">
    <location>
        <begin position="90"/>
        <end position="107"/>
    </location>
</feature>
<feature type="transmembrane region" description="Helical" evidence="1">
    <location>
        <begin position="12"/>
        <end position="30"/>
    </location>
</feature>
<accession>A0A2H9TJU6</accession>
<feature type="transmembrane region" description="Helical" evidence="1">
    <location>
        <begin position="226"/>
        <end position="250"/>
    </location>
</feature>
<dbReference type="EMBL" id="MTSL01000149">
    <property type="protein sequence ID" value="PJF18009.1"/>
    <property type="molecule type" value="Genomic_DNA"/>
</dbReference>
<feature type="transmembrane region" description="Helical" evidence="1">
    <location>
        <begin position="148"/>
        <end position="166"/>
    </location>
</feature>
<proteinExistence type="predicted"/>
<name>A0A2H9TJU6_9FUNG</name>
<keyword evidence="1" id="KW-0472">Membrane</keyword>
<evidence type="ECO:0000313" key="2">
    <source>
        <dbReference type="EMBL" id="PJF18009.1"/>
    </source>
</evidence>
<keyword evidence="3" id="KW-1185">Reference proteome</keyword>
<gene>
    <name evidence="2" type="ORF">PSACC_02156</name>
</gene>
<keyword evidence="1" id="KW-0812">Transmembrane</keyword>
<sequence length="251" mass="27924">MLRVDVVVVTLHLLRIVGTLNALLVIYSIVDDFFSLDLLSTVWRRVVATVAAAAIFRMATTLSLVPRLHIVWVWVIIATGAPTFRGASKPITALAMFAAIMVFIWLNKQVNKHLYNRARVRRILSTVEWSSPILPPTRYMLVGSRMSFLEFVVPLCSSTIFASAGAGDIDSWTTAFLIGVGIIALTITARYRGFIAALLFMFAGWVSLTFWCIKSSSSSDDDDFEILLLIAEALISHFMVAYDIGIYFGIY</sequence>
<feature type="transmembrane region" description="Helical" evidence="1">
    <location>
        <begin position="194"/>
        <end position="214"/>
    </location>
</feature>